<keyword evidence="2" id="KW-1185">Reference proteome</keyword>
<evidence type="ECO:0000313" key="2">
    <source>
        <dbReference type="Proteomes" id="UP001153069"/>
    </source>
</evidence>
<dbReference type="Proteomes" id="UP001153069">
    <property type="component" value="Unassembled WGS sequence"/>
</dbReference>
<proteinExistence type="predicted"/>
<name>A0A9N8H8R9_9STRA</name>
<sequence>MWTKRIAGMPTIMEEHGNNILAFNDNVRSIQKQLLVHTRGENPSFLIPQLVSVYMDSESEDSPFYRYIEQLENSYLYNDGADLTTVKADQKYKDLLEKDQIKGNTKKDIAIVALTTKGGRTQGDARGAQGWWSDES</sequence>
<evidence type="ECO:0000313" key="1">
    <source>
        <dbReference type="EMBL" id="CAB9505973.1"/>
    </source>
</evidence>
<comment type="caution">
    <text evidence="1">The sequence shown here is derived from an EMBL/GenBank/DDBJ whole genome shotgun (WGS) entry which is preliminary data.</text>
</comment>
<protein>
    <submittedName>
        <fullName evidence="1">Uncharacterized protein</fullName>
    </submittedName>
</protein>
<dbReference type="EMBL" id="CAICTM010000248">
    <property type="protein sequence ID" value="CAB9505973.1"/>
    <property type="molecule type" value="Genomic_DNA"/>
</dbReference>
<organism evidence="1 2">
    <name type="scientific">Seminavis robusta</name>
    <dbReference type="NCBI Taxonomy" id="568900"/>
    <lineage>
        <taxon>Eukaryota</taxon>
        <taxon>Sar</taxon>
        <taxon>Stramenopiles</taxon>
        <taxon>Ochrophyta</taxon>
        <taxon>Bacillariophyta</taxon>
        <taxon>Bacillariophyceae</taxon>
        <taxon>Bacillariophycidae</taxon>
        <taxon>Naviculales</taxon>
        <taxon>Naviculaceae</taxon>
        <taxon>Seminavis</taxon>
    </lineage>
</organism>
<reference evidence="1" key="1">
    <citation type="submission" date="2020-06" db="EMBL/GenBank/DDBJ databases">
        <authorList>
            <consortium name="Plant Systems Biology data submission"/>
        </authorList>
    </citation>
    <scope>NUCLEOTIDE SEQUENCE</scope>
    <source>
        <strain evidence="1">D6</strain>
    </source>
</reference>
<gene>
    <name evidence="1" type="ORF">SEMRO_249_G098800.1</name>
</gene>
<dbReference type="AlphaFoldDB" id="A0A9N8H8R9"/>
<accession>A0A9N8H8R9</accession>